<feature type="domain" description="VOC" evidence="2">
    <location>
        <begin position="13"/>
        <end position="163"/>
    </location>
</feature>
<comment type="caution">
    <text evidence="3">The sequence shown here is derived from an EMBL/GenBank/DDBJ whole genome shotgun (WGS) entry which is preliminary data.</text>
</comment>
<dbReference type="Gene3D" id="3.10.180.10">
    <property type="entry name" value="2,3-Dihydroxybiphenyl 1,2-Dioxygenase, domain 1"/>
    <property type="match status" value="1"/>
</dbReference>
<dbReference type="Pfam" id="PF00903">
    <property type="entry name" value="Glyoxalase"/>
    <property type="match status" value="1"/>
</dbReference>
<evidence type="ECO:0000259" key="2">
    <source>
        <dbReference type="PROSITE" id="PS51819"/>
    </source>
</evidence>
<dbReference type="Proteomes" id="UP000052268">
    <property type="component" value="Unassembled WGS sequence"/>
</dbReference>
<gene>
    <name evidence="3" type="ORF">V474_07060</name>
</gene>
<dbReference type="PROSITE" id="PS51819">
    <property type="entry name" value="VOC"/>
    <property type="match status" value="1"/>
</dbReference>
<dbReference type="InterPro" id="IPR029068">
    <property type="entry name" value="Glyas_Bleomycin-R_OHBP_Dase"/>
</dbReference>
<accession>A0A0J7XFJ8</accession>
<keyword evidence="4" id="KW-1185">Reference proteome</keyword>
<dbReference type="GO" id="GO:0046872">
    <property type="term" value="F:metal ion binding"/>
    <property type="evidence" value="ECO:0007669"/>
    <property type="project" value="UniProtKB-KW"/>
</dbReference>
<dbReference type="PATRIC" id="fig|1114963.3.peg.5066"/>
<evidence type="ECO:0000313" key="3">
    <source>
        <dbReference type="EMBL" id="KMS50562.1"/>
    </source>
</evidence>
<dbReference type="OrthoDB" id="9813630at2"/>
<reference evidence="3 4" key="1">
    <citation type="journal article" date="2015" name="G3 (Bethesda)">
        <title>Insights into Ongoing Evolution of the Hexachlorocyclohexane Catabolic Pathway from Comparative Genomics of Ten Sphingomonadaceae Strains.</title>
        <authorList>
            <person name="Pearce S.L."/>
            <person name="Oakeshott J.G."/>
            <person name="Pandey G."/>
        </authorList>
    </citation>
    <scope>NUCLEOTIDE SEQUENCE [LARGE SCALE GENOMIC DNA]</scope>
    <source>
        <strain evidence="3 4">LL02</strain>
    </source>
</reference>
<dbReference type="InterPro" id="IPR004360">
    <property type="entry name" value="Glyas_Fos-R_dOase_dom"/>
</dbReference>
<evidence type="ECO:0000256" key="1">
    <source>
        <dbReference type="ARBA" id="ARBA00022723"/>
    </source>
</evidence>
<keyword evidence="1" id="KW-0479">Metal-binding</keyword>
<organism evidence="3 4">
    <name type="scientific">Novosphingobium barchaimii LL02</name>
    <dbReference type="NCBI Taxonomy" id="1114963"/>
    <lineage>
        <taxon>Bacteria</taxon>
        <taxon>Pseudomonadati</taxon>
        <taxon>Pseudomonadota</taxon>
        <taxon>Alphaproteobacteria</taxon>
        <taxon>Sphingomonadales</taxon>
        <taxon>Sphingomonadaceae</taxon>
        <taxon>Novosphingobium</taxon>
    </lineage>
</organism>
<dbReference type="InterPro" id="IPR037523">
    <property type="entry name" value="VOC_core"/>
</dbReference>
<dbReference type="AlphaFoldDB" id="A0A0J7XFJ8"/>
<dbReference type="InterPro" id="IPR051785">
    <property type="entry name" value="MMCE/EMCE_epimerase"/>
</dbReference>
<sequence>MTDAAPDRPVFIEADHVSWTVQDADAVAKFYIDVFGAVELFRMGPLDAADIPTGADGRDWMASHVNVPGARLTLIMLKLTANLNFQLVQYDKPADRTATLPRNCDWGGHHLGLKVDDVEKAARYLAAHGCTPMEIIDITEGPLAGKKNLYIQDPWGHQLELVD</sequence>
<dbReference type="GO" id="GO:0004493">
    <property type="term" value="F:methylmalonyl-CoA epimerase activity"/>
    <property type="evidence" value="ECO:0007669"/>
    <property type="project" value="TreeGrafter"/>
</dbReference>
<dbReference type="PANTHER" id="PTHR43048">
    <property type="entry name" value="METHYLMALONYL-COA EPIMERASE"/>
    <property type="match status" value="1"/>
</dbReference>
<dbReference type="SUPFAM" id="SSF54593">
    <property type="entry name" value="Glyoxalase/Bleomycin resistance protein/Dihydroxybiphenyl dioxygenase"/>
    <property type="match status" value="1"/>
</dbReference>
<name>A0A0J7XFJ8_9SPHN</name>
<protein>
    <submittedName>
        <fullName evidence="3">Glyoxalase</fullName>
    </submittedName>
</protein>
<proteinExistence type="predicted"/>
<dbReference type="EMBL" id="JACU01000018">
    <property type="protein sequence ID" value="KMS50562.1"/>
    <property type="molecule type" value="Genomic_DNA"/>
</dbReference>
<dbReference type="GO" id="GO:0046491">
    <property type="term" value="P:L-methylmalonyl-CoA metabolic process"/>
    <property type="evidence" value="ECO:0007669"/>
    <property type="project" value="TreeGrafter"/>
</dbReference>
<dbReference type="PANTHER" id="PTHR43048:SF6">
    <property type="entry name" value="BLR8189 PROTEIN"/>
    <property type="match status" value="1"/>
</dbReference>
<dbReference type="RefSeq" id="WP_059153693.1">
    <property type="nucleotide sequence ID" value="NZ_KQ130462.1"/>
</dbReference>
<evidence type="ECO:0000313" key="4">
    <source>
        <dbReference type="Proteomes" id="UP000052268"/>
    </source>
</evidence>